<name>A0ACA9LPY2_9GLOM</name>
<sequence length="82" mass="9636">MMHNYTYSLTLDVVMFEEDIQLYDSEDNFEDNIEDNFEDNSIANNLSKVNFNLALNNVDQSLILDEVIDYNKMNFDINTLVN</sequence>
<dbReference type="EMBL" id="CAJVPW010004673">
    <property type="protein sequence ID" value="CAG8543758.1"/>
    <property type="molecule type" value="Genomic_DNA"/>
</dbReference>
<keyword evidence="2" id="KW-1185">Reference proteome</keyword>
<proteinExistence type="predicted"/>
<accession>A0ACA9LPY2</accession>
<reference evidence="1" key="1">
    <citation type="submission" date="2021-06" db="EMBL/GenBank/DDBJ databases">
        <authorList>
            <person name="Kallberg Y."/>
            <person name="Tangrot J."/>
            <person name="Rosling A."/>
        </authorList>
    </citation>
    <scope>NUCLEOTIDE SEQUENCE</scope>
    <source>
        <strain evidence="1">28 12/20/2015</strain>
    </source>
</reference>
<evidence type="ECO:0000313" key="2">
    <source>
        <dbReference type="Proteomes" id="UP000789366"/>
    </source>
</evidence>
<comment type="caution">
    <text evidence="1">The sequence shown here is derived from an EMBL/GenBank/DDBJ whole genome shotgun (WGS) entry which is preliminary data.</text>
</comment>
<dbReference type="Proteomes" id="UP000789366">
    <property type="component" value="Unassembled WGS sequence"/>
</dbReference>
<gene>
    <name evidence="1" type="ORF">SPELUC_LOCUS4914</name>
</gene>
<protein>
    <submittedName>
        <fullName evidence="1">4556_t:CDS:1</fullName>
    </submittedName>
</protein>
<organism evidence="1 2">
    <name type="scientific">Cetraspora pellucida</name>
    <dbReference type="NCBI Taxonomy" id="1433469"/>
    <lineage>
        <taxon>Eukaryota</taxon>
        <taxon>Fungi</taxon>
        <taxon>Fungi incertae sedis</taxon>
        <taxon>Mucoromycota</taxon>
        <taxon>Glomeromycotina</taxon>
        <taxon>Glomeromycetes</taxon>
        <taxon>Diversisporales</taxon>
        <taxon>Gigasporaceae</taxon>
        <taxon>Cetraspora</taxon>
    </lineage>
</organism>
<evidence type="ECO:0000313" key="1">
    <source>
        <dbReference type="EMBL" id="CAG8543758.1"/>
    </source>
</evidence>